<dbReference type="Proteomes" id="UP000076154">
    <property type="component" value="Unassembled WGS sequence"/>
</dbReference>
<keyword evidence="1" id="KW-0472">Membrane</keyword>
<feature type="signal peptide" evidence="2">
    <location>
        <begin position="1"/>
        <end position="18"/>
    </location>
</feature>
<evidence type="ECO:0000313" key="3">
    <source>
        <dbReference type="EMBL" id="RDB27506.1"/>
    </source>
</evidence>
<sequence length="340" mass="36835">MFPKIFTILFAVATAVVAVPFGPAPALVESLIPYSPATVNITGELGVAATNPTITFWPTANCVSGGIRNTLIDRVFQQCYSPLPNPFTSVAIDNPDGTYIPYTVWVSFTAPPAMGGSVETTPEARFDDLRGVETVGDPGFRLTEFYNIKEMNLTNYVFGYIVGRPHTKVLRVLRLRQTTRDGPLQDRVPRSYGFASPRVLISSSDKLESRASGQSRELNTLTTFPKILAIFFAVATAAFAVLFGPSNALVELVVLFSRTAAVLNGTSEFGVAATNPTILFCSTANCTSNCFRYSLIDRVYQTCYLPISNPVWVSFTGASCPTGLVEMPATNTRYNLTPTG</sequence>
<evidence type="ECO:0000256" key="2">
    <source>
        <dbReference type="SAM" id="SignalP"/>
    </source>
</evidence>
<comment type="caution">
    <text evidence="3">The sequence shown here is derived from an EMBL/GenBank/DDBJ whole genome shotgun (WGS) entry which is preliminary data.</text>
</comment>
<organism evidence="3 4">
    <name type="scientific">Hypsizygus marmoreus</name>
    <name type="common">White beech mushroom</name>
    <name type="synonym">Agaricus marmoreus</name>
    <dbReference type="NCBI Taxonomy" id="39966"/>
    <lineage>
        <taxon>Eukaryota</taxon>
        <taxon>Fungi</taxon>
        <taxon>Dikarya</taxon>
        <taxon>Basidiomycota</taxon>
        <taxon>Agaricomycotina</taxon>
        <taxon>Agaricomycetes</taxon>
        <taxon>Agaricomycetidae</taxon>
        <taxon>Agaricales</taxon>
        <taxon>Tricholomatineae</taxon>
        <taxon>Lyophyllaceae</taxon>
        <taxon>Hypsizygus</taxon>
    </lineage>
</organism>
<keyword evidence="2" id="KW-0732">Signal</keyword>
<reference evidence="3" key="1">
    <citation type="submission" date="2018-04" db="EMBL/GenBank/DDBJ databases">
        <title>Whole genome sequencing of Hypsizygus marmoreus.</title>
        <authorList>
            <person name="Choi I.-G."/>
            <person name="Min B."/>
            <person name="Kim J.-G."/>
            <person name="Kim S."/>
            <person name="Oh Y.-L."/>
            <person name="Kong W.-S."/>
            <person name="Park H."/>
            <person name="Jeong J."/>
            <person name="Song E.-S."/>
        </authorList>
    </citation>
    <scope>NUCLEOTIDE SEQUENCE [LARGE SCALE GENOMIC DNA]</scope>
    <source>
        <strain evidence="3">51987-8</strain>
    </source>
</reference>
<feature type="chain" id="PRO_5016604181" description="Apple domain-containing protein" evidence="2">
    <location>
        <begin position="19"/>
        <end position="340"/>
    </location>
</feature>
<keyword evidence="1" id="KW-1133">Transmembrane helix</keyword>
<proteinExistence type="predicted"/>
<evidence type="ECO:0008006" key="5">
    <source>
        <dbReference type="Google" id="ProtNLM"/>
    </source>
</evidence>
<keyword evidence="4" id="KW-1185">Reference proteome</keyword>
<protein>
    <recommendedName>
        <fullName evidence="5">Apple domain-containing protein</fullName>
    </recommendedName>
</protein>
<dbReference type="AlphaFoldDB" id="A0A369K9B6"/>
<evidence type="ECO:0000313" key="4">
    <source>
        <dbReference type="Proteomes" id="UP000076154"/>
    </source>
</evidence>
<feature type="transmembrane region" description="Helical" evidence="1">
    <location>
        <begin position="227"/>
        <end position="250"/>
    </location>
</feature>
<name>A0A369K9B6_HYPMA</name>
<evidence type="ECO:0000256" key="1">
    <source>
        <dbReference type="SAM" id="Phobius"/>
    </source>
</evidence>
<keyword evidence="1" id="KW-0812">Transmembrane</keyword>
<dbReference type="InParanoid" id="A0A369K9B6"/>
<gene>
    <name evidence="3" type="ORF">Hypma_003899</name>
</gene>
<dbReference type="EMBL" id="LUEZ02000015">
    <property type="protein sequence ID" value="RDB27506.1"/>
    <property type="molecule type" value="Genomic_DNA"/>
</dbReference>
<accession>A0A369K9B6</accession>